<dbReference type="Pfam" id="PF13424">
    <property type="entry name" value="TPR_12"/>
    <property type="match status" value="1"/>
</dbReference>
<keyword evidence="4" id="KW-1185">Reference proteome</keyword>
<feature type="compositionally biased region" description="Polar residues" evidence="2">
    <location>
        <begin position="245"/>
        <end position="259"/>
    </location>
</feature>
<organism evidence="3 4">
    <name type="scientific">Stylosanthes scabra</name>
    <dbReference type="NCBI Taxonomy" id="79078"/>
    <lineage>
        <taxon>Eukaryota</taxon>
        <taxon>Viridiplantae</taxon>
        <taxon>Streptophyta</taxon>
        <taxon>Embryophyta</taxon>
        <taxon>Tracheophyta</taxon>
        <taxon>Spermatophyta</taxon>
        <taxon>Magnoliopsida</taxon>
        <taxon>eudicotyledons</taxon>
        <taxon>Gunneridae</taxon>
        <taxon>Pentapetalae</taxon>
        <taxon>rosids</taxon>
        <taxon>fabids</taxon>
        <taxon>Fabales</taxon>
        <taxon>Fabaceae</taxon>
        <taxon>Papilionoideae</taxon>
        <taxon>50 kb inversion clade</taxon>
        <taxon>dalbergioids sensu lato</taxon>
        <taxon>Dalbergieae</taxon>
        <taxon>Pterocarpus clade</taxon>
        <taxon>Stylosanthes</taxon>
    </lineage>
</organism>
<feature type="repeat" description="TPR" evidence="1">
    <location>
        <begin position="37"/>
        <end position="70"/>
    </location>
</feature>
<accession>A0ABU6SV41</accession>
<dbReference type="SUPFAM" id="SSF48452">
    <property type="entry name" value="TPR-like"/>
    <property type="match status" value="1"/>
</dbReference>
<dbReference type="EMBL" id="JASCZI010062082">
    <property type="protein sequence ID" value="MED6140029.1"/>
    <property type="molecule type" value="Genomic_DNA"/>
</dbReference>
<protein>
    <recommendedName>
        <fullName evidence="5">Clustered mitochondria protein</fullName>
    </recommendedName>
</protein>
<gene>
    <name evidence="3" type="ORF">PIB30_089349</name>
</gene>
<feature type="region of interest" description="Disordered" evidence="2">
    <location>
        <begin position="245"/>
        <end position="315"/>
    </location>
</feature>
<comment type="caution">
    <text evidence="3">The sequence shown here is derived from an EMBL/GenBank/DDBJ whole genome shotgun (WGS) entry which is preliminary data.</text>
</comment>
<name>A0ABU6SV41_9FABA</name>
<evidence type="ECO:0008006" key="5">
    <source>
        <dbReference type="Google" id="ProtNLM"/>
    </source>
</evidence>
<evidence type="ECO:0000256" key="2">
    <source>
        <dbReference type="SAM" id="MobiDB-lite"/>
    </source>
</evidence>
<feature type="compositionally biased region" description="Basic and acidic residues" evidence="2">
    <location>
        <begin position="275"/>
        <end position="289"/>
    </location>
</feature>
<evidence type="ECO:0000313" key="3">
    <source>
        <dbReference type="EMBL" id="MED6140029.1"/>
    </source>
</evidence>
<keyword evidence="1" id="KW-0802">TPR repeat</keyword>
<dbReference type="PANTHER" id="PTHR12601">
    <property type="entry name" value="EUKARYOTIC TRANSLATION INITIATION FACTOR 3 SUBUNIT EIF-3"/>
    <property type="match status" value="1"/>
</dbReference>
<dbReference type="Proteomes" id="UP001341840">
    <property type="component" value="Unassembled WGS sequence"/>
</dbReference>
<dbReference type="InterPro" id="IPR027523">
    <property type="entry name" value="CLU_prot"/>
</dbReference>
<evidence type="ECO:0000256" key="1">
    <source>
        <dbReference type="PROSITE-ProRule" id="PRU00339"/>
    </source>
</evidence>
<dbReference type="InterPro" id="IPR019734">
    <property type="entry name" value="TPR_rpt"/>
</dbReference>
<feature type="compositionally biased region" description="Basic residues" evidence="2">
    <location>
        <begin position="305"/>
        <end position="315"/>
    </location>
</feature>
<sequence length="315" mass="33891">MALFYHGLNQTELALRHMSRALLLLSLSSGPDHPDVAATFINVAMMYQDIGKMDTALRYLQEALKKNERLLGEEHIQTAVCYHALAIAFNCMGTFRLSHQHEKKTYDILVKQLGEDDSRTRDSQNWLNTFKMREMQTNAQKQKGQALNAASAQKALDILKAHPDLLHAFQAAAVAGGSGSSGPSANRSLNAAVVGEGLPRGRGIDERAARAAAEVRKKAAARGLLARPHGVPVQAMPPLTQLMNIINSGMTPDSGTGSNADGAKETNDVPSTETPDAKNDQSLPKREEAPVGLGKGLSSLDAKKQKQKQKPKAGA</sequence>
<dbReference type="Gene3D" id="1.25.40.10">
    <property type="entry name" value="Tetratricopeptide repeat domain"/>
    <property type="match status" value="1"/>
</dbReference>
<reference evidence="3 4" key="1">
    <citation type="journal article" date="2023" name="Plants (Basel)">
        <title>Bridging the Gap: Combining Genomics and Transcriptomics Approaches to Understand Stylosanthes scabra, an Orphan Legume from the Brazilian Caatinga.</title>
        <authorList>
            <person name="Ferreira-Neto J.R.C."/>
            <person name="da Silva M.D."/>
            <person name="Binneck E."/>
            <person name="de Melo N.F."/>
            <person name="da Silva R.H."/>
            <person name="de Melo A.L.T.M."/>
            <person name="Pandolfi V."/>
            <person name="Bustamante F.O."/>
            <person name="Brasileiro-Vidal A.C."/>
            <person name="Benko-Iseppon A.M."/>
        </authorList>
    </citation>
    <scope>NUCLEOTIDE SEQUENCE [LARGE SCALE GENOMIC DNA]</scope>
    <source>
        <tissue evidence="3">Leaves</tissue>
    </source>
</reference>
<proteinExistence type="predicted"/>
<dbReference type="InterPro" id="IPR011990">
    <property type="entry name" value="TPR-like_helical_dom_sf"/>
</dbReference>
<dbReference type="PROSITE" id="PS50005">
    <property type="entry name" value="TPR"/>
    <property type="match status" value="1"/>
</dbReference>
<dbReference type="PANTHER" id="PTHR12601:SF6">
    <property type="entry name" value="CLUSTERED MITOCHONDRIA PROTEIN HOMOLOG"/>
    <property type="match status" value="1"/>
</dbReference>
<evidence type="ECO:0000313" key="4">
    <source>
        <dbReference type="Proteomes" id="UP001341840"/>
    </source>
</evidence>